<evidence type="ECO:0000256" key="6">
    <source>
        <dbReference type="ARBA" id="ARBA00023125"/>
    </source>
</evidence>
<feature type="modified residue" description="4-aspartylphosphate" evidence="10">
    <location>
        <position position="54"/>
    </location>
</feature>
<dbReference type="PANTHER" id="PTHR45526:SF1">
    <property type="entry name" value="TRANSCRIPTIONAL REGULATORY PROTEIN DCUR-RELATED"/>
    <property type="match status" value="1"/>
</dbReference>
<dbReference type="InterPro" id="IPR001789">
    <property type="entry name" value="Sig_transdc_resp-reg_receiver"/>
</dbReference>
<sequence>MYRIMLVEDDRMVQAINKQYVEKVDGFQVTGITDSYEEALDLLEKEDFDLLLIDDYLGESQCPGLQLVEYLATCPDHPGVIMLTAQNAKSAIQKGLNLGVQDYILKPFTFERLESSLLRFKKERELLNQEEEINQDTLDQLYGYPDDLVADNRLAESTNMEMSDSIEKGLTFSTMEVIAAAIESQDCESFTIPQITQKSQLSHVTVRKYIHYLVKKGYLKTFQYYGTTGRPTIHYQQVHPLDRSL</sequence>
<protein>
    <recommendedName>
        <fullName evidence="9">Transcriptional regulatory protein</fullName>
    </recommendedName>
</protein>
<keyword evidence="6 9" id="KW-0238">DNA-binding</keyword>
<dbReference type="InterPro" id="IPR011006">
    <property type="entry name" value="CheY-like_superfamily"/>
</dbReference>
<keyword evidence="5 9" id="KW-0805">Transcription regulation</keyword>
<keyword evidence="3 10" id="KW-0597">Phosphoprotein</keyword>
<dbReference type="EMBL" id="CP065662">
    <property type="protein sequence ID" value="QPS01859.1"/>
    <property type="molecule type" value="Genomic_DNA"/>
</dbReference>
<name>A0A0X8FFS3_9LACT</name>
<reference evidence="13 14" key="1">
    <citation type="submission" date="2020-12" db="EMBL/GenBank/DDBJ databases">
        <title>FDA dAtabase for Regulatory Grade micrObial Sequences (FDA-ARGOS): Supporting development and validation of Infectious Disease Dx tests.</title>
        <authorList>
            <person name="Sproer C."/>
            <person name="Gronow S."/>
            <person name="Severitt S."/>
            <person name="Schroder I."/>
            <person name="Tallon L."/>
            <person name="Sadzewicz L."/>
            <person name="Zhao X."/>
            <person name="Boylan J."/>
            <person name="Ott S."/>
            <person name="Bowen H."/>
            <person name="Vavikolanu K."/>
            <person name="Mehta A."/>
            <person name="Aluvathingal J."/>
            <person name="Nadendla S."/>
            <person name="Lowell S."/>
            <person name="Myers T."/>
            <person name="Yan Y."/>
            <person name="Sichtig H."/>
        </authorList>
    </citation>
    <scope>NUCLEOTIDE SEQUENCE [LARGE SCALE GENOMIC DNA]</scope>
    <source>
        <strain evidence="13 14">FDAARGOS_911</strain>
    </source>
</reference>
<evidence type="ECO:0000256" key="3">
    <source>
        <dbReference type="ARBA" id="ARBA00022553"/>
    </source>
</evidence>
<evidence type="ECO:0000256" key="4">
    <source>
        <dbReference type="ARBA" id="ARBA00023012"/>
    </source>
</evidence>
<evidence type="ECO:0000313" key="12">
    <source>
        <dbReference type="EMBL" id="MCY3052932.1"/>
    </source>
</evidence>
<dbReference type="Gene3D" id="3.40.50.2300">
    <property type="match status" value="1"/>
</dbReference>
<evidence type="ECO:0000313" key="15">
    <source>
        <dbReference type="Proteomes" id="UP001069145"/>
    </source>
</evidence>
<dbReference type="SMART" id="SM00448">
    <property type="entry name" value="REC"/>
    <property type="match status" value="1"/>
</dbReference>
<reference evidence="12" key="2">
    <citation type="submission" date="2022-09" db="EMBL/GenBank/DDBJ databases">
        <title>Aerococcus urinae taxonomy study.</title>
        <authorList>
            <person name="Christensen J."/>
            <person name="Senneby E."/>
        </authorList>
    </citation>
    <scope>NUCLEOTIDE SEQUENCE</scope>
    <source>
        <strain evidence="12">NLD-066-U95</strain>
    </source>
</reference>
<dbReference type="Pfam" id="PF00072">
    <property type="entry name" value="Response_reg"/>
    <property type="match status" value="1"/>
</dbReference>
<organism evidence="13 14">
    <name type="scientific">Aerococcus urinae</name>
    <dbReference type="NCBI Taxonomy" id="1376"/>
    <lineage>
        <taxon>Bacteria</taxon>
        <taxon>Bacillati</taxon>
        <taxon>Bacillota</taxon>
        <taxon>Bacilli</taxon>
        <taxon>Lactobacillales</taxon>
        <taxon>Aerococcaceae</taxon>
        <taxon>Aerococcus</taxon>
    </lineage>
</organism>
<evidence type="ECO:0000256" key="9">
    <source>
        <dbReference type="PIRNR" id="PIRNR006171"/>
    </source>
</evidence>
<evidence type="ECO:0000256" key="8">
    <source>
        <dbReference type="ARBA" id="ARBA00023163"/>
    </source>
</evidence>
<evidence type="ECO:0000256" key="1">
    <source>
        <dbReference type="ARBA" id="ARBA00004496"/>
    </source>
</evidence>
<gene>
    <name evidence="13" type="ORF">I6G68_01935</name>
    <name evidence="12" type="ORF">ODY43_02925</name>
</gene>
<dbReference type="RefSeq" id="WP_060778866.1">
    <property type="nucleotide sequence ID" value="NZ_CAJHLF010000004.1"/>
</dbReference>
<proteinExistence type="predicted"/>
<dbReference type="PROSITE" id="PS50110">
    <property type="entry name" value="RESPONSE_REGULATORY"/>
    <property type="match status" value="1"/>
</dbReference>
<dbReference type="GO" id="GO:0005737">
    <property type="term" value="C:cytoplasm"/>
    <property type="evidence" value="ECO:0007669"/>
    <property type="project" value="UniProtKB-SubCell"/>
</dbReference>
<dbReference type="GO" id="GO:0003677">
    <property type="term" value="F:DNA binding"/>
    <property type="evidence" value="ECO:0007669"/>
    <property type="project" value="UniProtKB-KW"/>
</dbReference>
<dbReference type="Proteomes" id="UP001069145">
    <property type="component" value="Unassembled WGS sequence"/>
</dbReference>
<keyword evidence="4 9" id="KW-0902">Two-component regulatory system</keyword>
<dbReference type="PIRSF" id="PIRSF006171">
    <property type="entry name" value="RR_citrat_malat"/>
    <property type="match status" value="1"/>
</dbReference>
<dbReference type="GO" id="GO:0000156">
    <property type="term" value="F:phosphorelay response regulator activity"/>
    <property type="evidence" value="ECO:0007669"/>
    <property type="project" value="TreeGrafter"/>
</dbReference>
<dbReference type="OrthoDB" id="9759232at2"/>
<evidence type="ECO:0000256" key="2">
    <source>
        <dbReference type="ARBA" id="ARBA00022490"/>
    </source>
</evidence>
<dbReference type="AlphaFoldDB" id="A0A0X8FFS3"/>
<comment type="subcellular location">
    <subcellularLocation>
        <location evidence="1 9">Cytoplasm</location>
    </subcellularLocation>
</comment>
<dbReference type="SUPFAM" id="SSF52172">
    <property type="entry name" value="CheY-like"/>
    <property type="match status" value="1"/>
</dbReference>
<evidence type="ECO:0000259" key="11">
    <source>
        <dbReference type="PROSITE" id="PS50110"/>
    </source>
</evidence>
<evidence type="ECO:0000256" key="7">
    <source>
        <dbReference type="ARBA" id="ARBA00023159"/>
    </source>
</evidence>
<evidence type="ECO:0000313" key="14">
    <source>
        <dbReference type="Proteomes" id="UP000594771"/>
    </source>
</evidence>
<keyword evidence="7 9" id="KW-0010">Activator</keyword>
<evidence type="ECO:0000256" key="5">
    <source>
        <dbReference type="ARBA" id="ARBA00023015"/>
    </source>
</evidence>
<evidence type="ECO:0000256" key="10">
    <source>
        <dbReference type="PROSITE-ProRule" id="PRU00169"/>
    </source>
</evidence>
<evidence type="ECO:0000313" key="13">
    <source>
        <dbReference type="EMBL" id="QPS01859.1"/>
    </source>
</evidence>
<dbReference type="GeneID" id="35768309"/>
<dbReference type="Proteomes" id="UP000594771">
    <property type="component" value="Chromosome"/>
</dbReference>
<keyword evidence="8 9" id="KW-0804">Transcription</keyword>
<dbReference type="GO" id="GO:0003700">
    <property type="term" value="F:DNA-binding transcription factor activity"/>
    <property type="evidence" value="ECO:0007669"/>
    <property type="project" value="InterPro"/>
</dbReference>
<dbReference type="InterPro" id="IPR024187">
    <property type="entry name" value="Sig_transdc_resp-reg_cit/mal"/>
</dbReference>
<accession>A0A0X8FFS3</accession>
<feature type="domain" description="Response regulatory" evidence="11">
    <location>
        <begin position="3"/>
        <end position="121"/>
    </location>
</feature>
<dbReference type="EMBL" id="JAOTML010000002">
    <property type="protein sequence ID" value="MCY3052932.1"/>
    <property type="molecule type" value="Genomic_DNA"/>
</dbReference>
<keyword evidence="15" id="KW-1185">Reference proteome</keyword>
<dbReference type="InterPro" id="IPR051271">
    <property type="entry name" value="2C-system_Tx_regulators"/>
</dbReference>
<dbReference type="KEGG" id="aun:AWM73_08080"/>
<dbReference type="PANTHER" id="PTHR45526">
    <property type="entry name" value="TRANSCRIPTIONAL REGULATORY PROTEIN DPIA"/>
    <property type="match status" value="1"/>
</dbReference>
<keyword evidence="2 9" id="KW-0963">Cytoplasm</keyword>